<name>A0A0J7P115_LASNI</name>
<evidence type="ECO:0000256" key="2">
    <source>
        <dbReference type="ARBA" id="ARBA00022722"/>
    </source>
</evidence>
<dbReference type="GO" id="GO:0003887">
    <property type="term" value="F:DNA-directed DNA polymerase activity"/>
    <property type="evidence" value="ECO:0007669"/>
    <property type="project" value="UniProtKB-KW"/>
</dbReference>
<keyword evidence="4" id="KW-0472">Membrane</keyword>
<keyword evidence="4" id="KW-0812">Transmembrane</keyword>
<accession>A0A0J7P115</accession>
<evidence type="ECO:0000256" key="4">
    <source>
        <dbReference type="SAM" id="Phobius"/>
    </source>
</evidence>
<feature type="domain" description="Exonuclease" evidence="5">
    <location>
        <begin position="208"/>
        <end position="376"/>
    </location>
</feature>
<dbReference type="SUPFAM" id="SSF53098">
    <property type="entry name" value="Ribonuclease H-like"/>
    <property type="match status" value="1"/>
</dbReference>
<dbReference type="InterPro" id="IPR036397">
    <property type="entry name" value="RNaseH_sf"/>
</dbReference>
<dbReference type="Proteomes" id="UP000036403">
    <property type="component" value="Unassembled WGS sequence"/>
</dbReference>
<dbReference type="Gene3D" id="3.30.1900.20">
    <property type="match status" value="1"/>
</dbReference>
<dbReference type="STRING" id="67767.A0A0J7P115"/>
<dbReference type="InterPro" id="IPR040982">
    <property type="entry name" value="DNA_pol3_finger"/>
</dbReference>
<feature type="domain" description="Polymerase/histidinol phosphatase N-terminal" evidence="6">
    <location>
        <begin position="123"/>
        <end position="191"/>
    </location>
</feature>
<dbReference type="PANTHER" id="PTHR32294">
    <property type="entry name" value="DNA POLYMERASE III SUBUNIT ALPHA"/>
    <property type="match status" value="1"/>
</dbReference>
<evidence type="ECO:0000259" key="5">
    <source>
        <dbReference type="SMART" id="SM00479"/>
    </source>
</evidence>
<dbReference type="GO" id="GO:0006260">
    <property type="term" value="P:DNA replication"/>
    <property type="evidence" value="ECO:0007669"/>
    <property type="project" value="UniProtKB-KW"/>
</dbReference>
<evidence type="ECO:0000256" key="3">
    <source>
        <dbReference type="ARBA" id="ARBA00022801"/>
    </source>
</evidence>
<dbReference type="FunFam" id="3.30.420.10:FF:000045">
    <property type="entry name" value="3'-5' exonuclease DinG"/>
    <property type="match status" value="1"/>
</dbReference>
<sequence>MSTILVTLLLELGNYNPLPIYQGSHEIVDPPKGREDEVIEEKQLMENLHRGKKALFISAGSLMNLILAFILLMIGYTIYPFKQDWNLAPTFINYGPVFEAVDVYNQKHPDNKIETDNIAEKRIEFHVHTKMSAMDGVSDASEYIKTVAQWGHKALAFTDHLNLQAYPEISAAAKKFPKLKVIYGVEMEMVSDFNIVQNANNENLNDLEYLVFDLETTGLSTNYHEIIEFGYVVVKNGTVIEQNTILIKPITPVSTHITELTNITNEMLVDKLSLKDEINNIKAIIANRVLVAHNANFDIGFLKAAFKKFDFPTLDNPVIDTLQLARVLKPELKYYRLGLVCRAFSVKYDNKTAHRADYDANVLAQVFLKMLDKIQNEQIAQSLVDGYLVGSRGSVGSSLVATLANITEVNPLQPHYLCLSCHYFDGHDIPFETFLGFDGDKTPDIDLNFSGEYQLKAHDFTKQMFGEDNVFRAGTISTVANKTAYDILGHVDPTALRMLHDLTGVDPKTIPNHDAKVLSLFSNLSALNISSKDLNGEMTGAIGIPEFGTGFVRKMLLATKPNSFAQLVQISGLSHGTDV</sequence>
<keyword evidence="8" id="KW-1185">Reference proteome</keyword>
<proteinExistence type="predicted"/>
<dbReference type="SUPFAM" id="SSF89550">
    <property type="entry name" value="PHP domain-like"/>
    <property type="match status" value="1"/>
</dbReference>
<keyword evidence="4" id="KW-1133">Transmembrane helix</keyword>
<dbReference type="InterPro" id="IPR013520">
    <property type="entry name" value="Ribonucl_H"/>
</dbReference>
<dbReference type="SMART" id="SM00481">
    <property type="entry name" value="POLIIIAc"/>
    <property type="match status" value="1"/>
</dbReference>
<keyword evidence="3" id="KW-0378">Hydrolase</keyword>
<dbReference type="PaxDb" id="67767-A0A0J7P115"/>
<dbReference type="NCBIfam" id="TIGR00573">
    <property type="entry name" value="dnaq"/>
    <property type="match status" value="1"/>
</dbReference>
<reference evidence="7 8" key="1">
    <citation type="submission" date="2015-04" db="EMBL/GenBank/DDBJ databases">
        <title>Lasius niger genome sequencing.</title>
        <authorList>
            <person name="Konorov E.A."/>
            <person name="Nikitin M.A."/>
            <person name="Kirill M.V."/>
            <person name="Chang P."/>
        </authorList>
    </citation>
    <scope>NUCLEOTIDE SEQUENCE [LARGE SCALE GENOMIC DNA]</scope>
    <source>
        <tissue evidence="7">Whole</tissue>
    </source>
</reference>
<dbReference type="Pfam" id="PF02811">
    <property type="entry name" value="PHP"/>
    <property type="match status" value="1"/>
</dbReference>
<dbReference type="Gene3D" id="3.30.420.10">
    <property type="entry name" value="Ribonuclease H-like superfamily/Ribonuclease H"/>
    <property type="match status" value="1"/>
</dbReference>
<organism evidence="7 8">
    <name type="scientific">Lasius niger</name>
    <name type="common">Black garden ant</name>
    <dbReference type="NCBI Taxonomy" id="67767"/>
    <lineage>
        <taxon>Eukaryota</taxon>
        <taxon>Metazoa</taxon>
        <taxon>Ecdysozoa</taxon>
        <taxon>Arthropoda</taxon>
        <taxon>Hexapoda</taxon>
        <taxon>Insecta</taxon>
        <taxon>Pterygota</taxon>
        <taxon>Neoptera</taxon>
        <taxon>Endopterygota</taxon>
        <taxon>Hymenoptera</taxon>
        <taxon>Apocrita</taxon>
        <taxon>Aculeata</taxon>
        <taxon>Formicoidea</taxon>
        <taxon>Formicidae</taxon>
        <taxon>Formicinae</taxon>
        <taxon>Lasius</taxon>
        <taxon>Lasius</taxon>
    </lineage>
</organism>
<dbReference type="GO" id="GO:0008408">
    <property type="term" value="F:3'-5' exonuclease activity"/>
    <property type="evidence" value="ECO:0007669"/>
    <property type="project" value="InterPro"/>
</dbReference>
<dbReference type="Pfam" id="PF00929">
    <property type="entry name" value="RNase_T"/>
    <property type="match status" value="1"/>
</dbReference>
<dbReference type="InterPro" id="IPR006054">
    <property type="entry name" value="DnaQ"/>
</dbReference>
<dbReference type="EMBL" id="LBMM01000438">
    <property type="protein sequence ID" value="KMQ98345.1"/>
    <property type="molecule type" value="Genomic_DNA"/>
</dbReference>
<dbReference type="InterPro" id="IPR012337">
    <property type="entry name" value="RNaseH-like_sf"/>
</dbReference>
<gene>
    <name evidence="7" type="ORF">RF55_1282</name>
</gene>
<feature type="transmembrane region" description="Helical" evidence="4">
    <location>
        <begin position="54"/>
        <end position="79"/>
    </location>
</feature>
<dbReference type="CDD" id="cd06127">
    <property type="entry name" value="DEDDh"/>
    <property type="match status" value="1"/>
</dbReference>
<keyword evidence="2" id="KW-0540">Nuclease</keyword>
<dbReference type="Gene3D" id="3.20.20.140">
    <property type="entry name" value="Metal-dependent hydrolases"/>
    <property type="match status" value="1"/>
</dbReference>
<evidence type="ECO:0000313" key="8">
    <source>
        <dbReference type="Proteomes" id="UP000036403"/>
    </source>
</evidence>
<dbReference type="SMART" id="SM00479">
    <property type="entry name" value="EXOIII"/>
    <property type="match status" value="1"/>
</dbReference>
<dbReference type="GO" id="GO:0003677">
    <property type="term" value="F:DNA binding"/>
    <property type="evidence" value="ECO:0007669"/>
    <property type="project" value="InterPro"/>
</dbReference>
<evidence type="ECO:0000259" key="6">
    <source>
        <dbReference type="SMART" id="SM00481"/>
    </source>
</evidence>
<comment type="function">
    <text evidence="1">Required for replicative DNA synthesis. This DNA polymerase also exhibits 3' to 5' exonuclease activity.</text>
</comment>
<dbReference type="Gene3D" id="1.10.150.700">
    <property type="entry name" value="PolC, middle finger domain"/>
    <property type="match status" value="1"/>
</dbReference>
<dbReference type="InterPro" id="IPR016195">
    <property type="entry name" value="Pol/histidinol_Pase-like"/>
</dbReference>
<dbReference type="InterPro" id="IPR004805">
    <property type="entry name" value="DnaE2/DnaE/PolC"/>
</dbReference>
<evidence type="ECO:0000313" key="7">
    <source>
        <dbReference type="EMBL" id="KMQ98345.1"/>
    </source>
</evidence>
<dbReference type="OrthoDB" id="8123329at2759"/>
<dbReference type="InterPro" id="IPR044923">
    <property type="entry name" value="PolC_middle_finger_sf"/>
</dbReference>
<protein>
    <submittedName>
        <fullName evidence="7">Dna polymerase iii subunit alpha</fullName>
    </submittedName>
</protein>
<dbReference type="AlphaFoldDB" id="A0A0J7P115"/>
<dbReference type="Pfam" id="PF17657">
    <property type="entry name" value="DNA_pol3_finger"/>
    <property type="match status" value="1"/>
</dbReference>
<evidence type="ECO:0000256" key="1">
    <source>
        <dbReference type="ARBA" id="ARBA00003452"/>
    </source>
</evidence>
<comment type="caution">
    <text evidence="7">The sequence shown here is derived from an EMBL/GenBank/DDBJ whole genome shotgun (WGS) entry which is preliminary data.</text>
</comment>
<dbReference type="PANTHER" id="PTHR32294:SF5">
    <property type="entry name" value="DNA POLYMERASE III POLC-TYPE"/>
    <property type="match status" value="1"/>
</dbReference>
<dbReference type="InterPro" id="IPR003141">
    <property type="entry name" value="Pol/His_phosphatase_N"/>
</dbReference>
<dbReference type="InterPro" id="IPR004013">
    <property type="entry name" value="PHP_dom"/>
</dbReference>